<evidence type="ECO:0000313" key="10">
    <source>
        <dbReference type="EMBL" id="KZT07452.1"/>
    </source>
</evidence>
<dbReference type="GO" id="GO:0006526">
    <property type="term" value="P:L-arginine biosynthetic process"/>
    <property type="evidence" value="ECO:0007669"/>
    <property type="project" value="UniProtKB-UniPathway"/>
</dbReference>
<name>A0A165ENV1_9APHY</name>
<evidence type="ECO:0000313" key="11">
    <source>
        <dbReference type="Proteomes" id="UP000076871"/>
    </source>
</evidence>
<evidence type="ECO:0000256" key="6">
    <source>
        <dbReference type="ARBA" id="ARBA00022741"/>
    </source>
</evidence>
<dbReference type="STRING" id="1314785.A0A165ENV1"/>
<proteinExistence type="predicted"/>
<keyword evidence="6" id="KW-0547">Nucleotide-binding</keyword>
<dbReference type="PANTHER" id="PTHR11587:SF2">
    <property type="entry name" value="ARGININOSUCCINATE SYNTHASE"/>
    <property type="match status" value="1"/>
</dbReference>
<evidence type="ECO:0000259" key="9">
    <source>
        <dbReference type="Pfam" id="PF20979"/>
    </source>
</evidence>
<dbReference type="EC" id="6.3.4.5" evidence="2"/>
<dbReference type="GeneID" id="63827716"/>
<dbReference type="InterPro" id="IPR048267">
    <property type="entry name" value="Arginosuc_syn_N"/>
</dbReference>
<evidence type="ECO:0000256" key="1">
    <source>
        <dbReference type="ARBA" id="ARBA00004967"/>
    </source>
</evidence>
<dbReference type="InterPro" id="IPR024074">
    <property type="entry name" value="AS_cat/multimer_dom_body"/>
</dbReference>
<dbReference type="SUPFAM" id="SSF69864">
    <property type="entry name" value="Argininosuccinate synthetase, C-terminal domain"/>
    <property type="match status" value="1"/>
</dbReference>
<dbReference type="GO" id="GO:0005524">
    <property type="term" value="F:ATP binding"/>
    <property type="evidence" value="ECO:0007669"/>
    <property type="project" value="UniProtKB-KW"/>
</dbReference>
<feature type="domain" description="Arginosuccinate synthase-like N-terminal" evidence="8">
    <location>
        <begin position="20"/>
        <end position="107"/>
    </location>
</feature>
<reference evidence="10 11" key="1">
    <citation type="journal article" date="2016" name="Mol. Biol. Evol.">
        <title>Comparative Genomics of Early-Diverging Mushroom-Forming Fungi Provides Insights into the Origins of Lignocellulose Decay Capabilities.</title>
        <authorList>
            <person name="Nagy L.G."/>
            <person name="Riley R."/>
            <person name="Tritt A."/>
            <person name="Adam C."/>
            <person name="Daum C."/>
            <person name="Floudas D."/>
            <person name="Sun H."/>
            <person name="Yadav J.S."/>
            <person name="Pangilinan J."/>
            <person name="Larsson K.H."/>
            <person name="Matsuura K."/>
            <person name="Barry K."/>
            <person name="Labutti K."/>
            <person name="Kuo R."/>
            <person name="Ohm R.A."/>
            <person name="Bhattacharya S.S."/>
            <person name="Shirouzu T."/>
            <person name="Yoshinaga Y."/>
            <person name="Martin F.M."/>
            <person name="Grigoriev I.V."/>
            <person name="Hibbett D.S."/>
        </authorList>
    </citation>
    <scope>NUCLEOTIDE SEQUENCE [LARGE SCALE GENOMIC DNA]</scope>
    <source>
        <strain evidence="10 11">93-53</strain>
    </source>
</reference>
<sequence length="319" mass="35696">MTDCLQKLASVSLISPLLVVSTKRFFFEDLKRKFVTELIHPAVQANCIYENVYLPRTSLDHQVIACKMMVIADRGDCGKVLIRFGFAFYGLKPDIKVIAPCCQALLTYAAEKKIPVQQTTLITTPENAPDMPERISIHFEHGLPIKYTDAVEIFITLNALMRRHGIGCINIVENRFIGIKLRGCYKSPAATILRVAHKDIEGLALDRNIHALRDQFMTVELNSKSEFMVSSILSSQQTVNGVICLKLYKGPFVMEGQLSEEVLYNEKQSSMDELGSFEPTGATGFIQIESICIKKRNLLSDLPTSARVKLALSLRAPRV</sequence>
<evidence type="ECO:0000256" key="3">
    <source>
        <dbReference type="ARBA" id="ARBA00022571"/>
    </source>
</evidence>
<evidence type="ECO:0000256" key="4">
    <source>
        <dbReference type="ARBA" id="ARBA00022598"/>
    </source>
</evidence>
<dbReference type="GO" id="GO:0000050">
    <property type="term" value="P:urea cycle"/>
    <property type="evidence" value="ECO:0007669"/>
    <property type="project" value="TreeGrafter"/>
</dbReference>
<dbReference type="PANTHER" id="PTHR11587">
    <property type="entry name" value="ARGININOSUCCINATE SYNTHASE"/>
    <property type="match status" value="1"/>
</dbReference>
<dbReference type="InterPro" id="IPR048268">
    <property type="entry name" value="Arginosuc_syn_C"/>
</dbReference>
<dbReference type="Pfam" id="PF20979">
    <property type="entry name" value="Arginosuc_syn_C"/>
    <property type="match status" value="1"/>
</dbReference>
<evidence type="ECO:0000256" key="5">
    <source>
        <dbReference type="ARBA" id="ARBA00022605"/>
    </source>
</evidence>
<protein>
    <recommendedName>
        <fullName evidence="2">argininosuccinate synthase</fullName>
        <ecNumber evidence="2">6.3.4.5</ecNumber>
    </recommendedName>
</protein>
<dbReference type="Gene3D" id="3.90.1260.10">
    <property type="entry name" value="Argininosuccinate synthetase, chain A, domain 2"/>
    <property type="match status" value="1"/>
</dbReference>
<evidence type="ECO:0000256" key="2">
    <source>
        <dbReference type="ARBA" id="ARBA00012286"/>
    </source>
</evidence>
<dbReference type="AlphaFoldDB" id="A0A165ENV1"/>
<dbReference type="RefSeq" id="XP_040765192.1">
    <property type="nucleotide sequence ID" value="XM_040910687.1"/>
</dbReference>
<feature type="domain" description="Arginosuccinate synthase C-terminal" evidence="9">
    <location>
        <begin position="120"/>
        <end position="294"/>
    </location>
</feature>
<dbReference type="GO" id="GO:0004055">
    <property type="term" value="F:argininosuccinate synthase activity"/>
    <property type="evidence" value="ECO:0007669"/>
    <property type="project" value="UniProtKB-EC"/>
</dbReference>
<dbReference type="GO" id="GO:0000053">
    <property type="term" value="P:argininosuccinate metabolic process"/>
    <property type="evidence" value="ECO:0007669"/>
    <property type="project" value="TreeGrafter"/>
</dbReference>
<evidence type="ECO:0000259" key="8">
    <source>
        <dbReference type="Pfam" id="PF00764"/>
    </source>
</evidence>
<dbReference type="InParanoid" id="A0A165ENV1"/>
<accession>A0A165ENV1</accession>
<keyword evidence="3" id="KW-0055">Arginine biosynthesis</keyword>
<keyword evidence="4" id="KW-0436">Ligase</keyword>
<dbReference type="Pfam" id="PF00764">
    <property type="entry name" value="Arginosuc_synth"/>
    <property type="match status" value="1"/>
</dbReference>
<keyword evidence="7" id="KW-0067">ATP-binding</keyword>
<dbReference type="SUPFAM" id="SSF52402">
    <property type="entry name" value="Adenine nucleotide alpha hydrolases-like"/>
    <property type="match status" value="1"/>
</dbReference>
<dbReference type="Proteomes" id="UP000076871">
    <property type="component" value="Unassembled WGS sequence"/>
</dbReference>
<dbReference type="OrthoDB" id="1688907at2759"/>
<dbReference type="Gene3D" id="1.20.5.470">
    <property type="entry name" value="Single helix bin"/>
    <property type="match status" value="1"/>
</dbReference>
<gene>
    <name evidence="10" type="ORF">LAESUDRAFT_736400</name>
</gene>
<evidence type="ECO:0000256" key="7">
    <source>
        <dbReference type="ARBA" id="ARBA00022840"/>
    </source>
</evidence>
<keyword evidence="5" id="KW-0028">Amino-acid biosynthesis</keyword>
<comment type="pathway">
    <text evidence="1">Amino-acid biosynthesis; L-arginine biosynthesis; L-arginine from L-ornithine and carbamoyl phosphate: step 2/3.</text>
</comment>
<dbReference type="InterPro" id="IPR001518">
    <property type="entry name" value="Arginosuc_synth"/>
</dbReference>
<dbReference type="EMBL" id="KV427619">
    <property type="protein sequence ID" value="KZT07452.1"/>
    <property type="molecule type" value="Genomic_DNA"/>
</dbReference>
<dbReference type="UniPathway" id="UPA00068">
    <property type="reaction ID" value="UER00113"/>
</dbReference>
<dbReference type="GO" id="GO:0005737">
    <property type="term" value="C:cytoplasm"/>
    <property type="evidence" value="ECO:0007669"/>
    <property type="project" value="TreeGrafter"/>
</dbReference>
<keyword evidence="11" id="KW-1185">Reference proteome</keyword>
<organism evidence="10 11">
    <name type="scientific">Laetiporus sulphureus 93-53</name>
    <dbReference type="NCBI Taxonomy" id="1314785"/>
    <lineage>
        <taxon>Eukaryota</taxon>
        <taxon>Fungi</taxon>
        <taxon>Dikarya</taxon>
        <taxon>Basidiomycota</taxon>
        <taxon>Agaricomycotina</taxon>
        <taxon>Agaricomycetes</taxon>
        <taxon>Polyporales</taxon>
        <taxon>Laetiporus</taxon>
    </lineage>
</organism>